<dbReference type="EMBL" id="BTSX01000005">
    <property type="protein sequence ID" value="GMT02551.1"/>
    <property type="molecule type" value="Genomic_DNA"/>
</dbReference>
<keyword evidence="2" id="KW-1185">Reference proteome</keyword>
<evidence type="ECO:0000313" key="1">
    <source>
        <dbReference type="EMBL" id="GMT02551.1"/>
    </source>
</evidence>
<accession>A0AAV5U6N5</accession>
<organism evidence="1 2">
    <name type="scientific">Pristionchus entomophagus</name>
    <dbReference type="NCBI Taxonomy" id="358040"/>
    <lineage>
        <taxon>Eukaryota</taxon>
        <taxon>Metazoa</taxon>
        <taxon>Ecdysozoa</taxon>
        <taxon>Nematoda</taxon>
        <taxon>Chromadorea</taxon>
        <taxon>Rhabditida</taxon>
        <taxon>Rhabditina</taxon>
        <taxon>Diplogasteromorpha</taxon>
        <taxon>Diplogasteroidea</taxon>
        <taxon>Neodiplogasteridae</taxon>
        <taxon>Pristionchus</taxon>
    </lineage>
</organism>
<comment type="caution">
    <text evidence="1">The sequence shown here is derived from an EMBL/GenBank/DDBJ whole genome shotgun (WGS) entry which is preliminary data.</text>
</comment>
<name>A0AAV5U6N5_9BILA</name>
<feature type="non-terminal residue" evidence="1">
    <location>
        <position position="142"/>
    </location>
</feature>
<sequence>MCKDPQYRGIRLTNNRWLINNKFYYNGSTRCRNSLEKPNSAKWFVTNEEGKDVELAQAGGTADMHCNIATSYTNKCLSKAQCGDLWKLDGIRCPVEHKMRYTVCVRLDLEIEKLECELAIGRFVVDDNRTVVIEKGANIYCE</sequence>
<gene>
    <name evidence="1" type="ORF">PENTCL1PPCAC_24725</name>
</gene>
<protein>
    <submittedName>
        <fullName evidence="1">Uncharacterized protein</fullName>
    </submittedName>
</protein>
<dbReference type="Proteomes" id="UP001432027">
    <property type="component" value="Unassembled WGS sequence"/>
</dbReference>
<evidence type="ECO:0000313" key="2">
    <source>
        <dbReference type="Proteomes" id="UP001432027"/>
    </source>
</evidence>
<dbReference type="AlphaFoldDB" id="A0AAV5U6N5"/>
<reference evidence="1" key="1">
    <citation type="submission" date="2023-10" db="EMBL/GenBank/DDBJ databases">
        <title>Genome assembly of Pristionchus species.</title>
        <authorList>
            <person name="Yoshida K."/>
            <person name="Sommer R.J."/>
        </authorList>
    </citation>
    <scope>NUCLEOTIDE SEQUENCE</scope>
    <source>
        <strain evidence="1">RS0144</strain>
    </source>
</reference>
<proteinExistence type="predicted"/>